<evidence type="ECO:0000313" key="2">
    <source>
        <dbReference type="EMBL" id="ALI37838.1"/>
    </source>
</evidence>
<dbReference type="Proteomes" id="UP000058925">
    <property type="component" value="Chromosome"/>
</dbReference>
<feature type="transmembrane region" description="Helical" evidence="1">
    <location>
        <begin position="12"/>
        <end position="38"/>
    </location>
</feature>
<proteinExistence type="predicted"/>
<organism evidence="2 3">
    <name type="scientific">Candidatus Nitrosocosmicus oleophilus</name>
    <dbReference type="NCBI Taxonomy" id="1353260"/>
    <lineage>
        <taxon>Archaea</taxon>
        <taxon>Nitrososphaerota</taxon>
        <taxon>Nitrososphaeria</taxon>
        <taxon>Nitrososphaerales</taxon>
        <taxon>Nitrososphaeraceae</taxon>
        <taxon>Candidatus Nitrosocosmicus</taxon>
    </lineage>
</organism>
<reference evidence="3" key="1">
    <citation type="submission" date="2015-10" db="EMBL/GenBank/DDBJ databases">
        <title>Niche specialization of a soil ammonia-oxidizing archaeon, Candidatus Nitrosocosmicus oleophilus.</title>
        <authorList>
            <person name="Jung M.-Y."/>
            <person name="Rhee S.-K."/>
        </authorList>
    </citation>
    <scope>NUCLEOTIDE SEQUENCE [LARGE SCALE GENOMIC DNA]</scope>
    <source>
        <strain evidence="3">MY3</strain>
    </source>
</reference>
<keyword evidence="1" id="KW-0472">Membrane</keyword>
<feature type="transmembrane region" description="Helical" evidence="1">
    <location>
        <begin position="50"/>
        <end position="70"/>
    </location>
</feature>
<protein>
    <submittedName>
        <fullName evidence="2">Uncharacterized protein</fullName>
    </submittedName>
</protein>
<sequence>MVQEILEDMNNIMILSIVTNFQFIKLVVGCHVFGALIPPLMRKYDHRKPFFVPIITAFNFTMTLSLNVIFGGSSLHFENAPPTYFSINEFLINDVPAFFVLLIGIVSLPISDLKIRITRDTNEEL</sequence>
<feature type="transmembrane region" description="Helical" evidence="1">
    <location>
        <begin position="90"/>
        <end position="110"/>
    </location>
</feature>
<evidence type="ECO:0000256" key="1">
    <source>
        <dbReference type="SAM" id="Phobius"/>
    </source>
</evidence>
<keyword evidence="3" id="KW-1185">Reference proteome</keyword>
<gene>
    <name evidence="2" type="ORF">NMY3_03656</name>
</gene>
<dbReference type="AlphaFoldDB" id="A0A654M267"/>
<keyword evidence="1" id="KW-1133">Transmembrane helix</keyword>
<evidence type="ECO:0000313" key="3">
    <source>
        <dbReference type="Proteomes" id="UP000058925"/>
    </source>
</evidence>
<accession>A0A654M267</accession>
<dbReference type="EMBL" id="CP012850">
    <property type="protein sequence ID" value="ALI37838.1"/>
    <property type="molecule type" value="Genomic_DNA"/>
</dbReference>
<keyword evidence="1" id="KW-0812">Transmembrane</keyword>
<name>A0A654M267_9ARCH</name>
<dbReference type="KEGG" id="taa:NMY3_03656"/>